<evidence type="ECO:0000313" key="3">
    <source>
        <dbReference type="EMBL" id="KAF9477654.1"/>
    </source>
</evidence>
<evidence type="ECO:0000259" key="1">
    <source>
        <dbReference type="Pfam" id="PF18718"/>
    </source>
</evidence>
<dbReference type="InterPro" id="IPR040898">
    <property type="entry name" value="CxC6"/>
</dbReference>
<dbReference type="EMBL" id="MU155254">
    <property type="protein sequence ID" value="KAF9477654.1"/>
    <property type="molecule type" value="Genomic_DNA"/>
</dbReference>
<dbReference type="AlphaFoldDB" id="A0A9P6CYT7"/>
<accession>A0A9P6CYT7</accession>
<name>A0A9P6CYT7_9AGAR</name>
<protein>
    <recommendedName>
        <fullName evidence="5">CxC5 like cysteine cluster associated with KDZ domain-containing protein</fullName>
    </recommendedName>
</protein>
<keyword evidence="4" id="KW-1185">Reference proteome</keyword>
<feature type="domain" description="CxC6 like cysteine cluster associated with KDZ" evidence="2">
    <location>
        <begin position="329"/>
        <end position="393"/>
    </location>
</feature>
<evidence type="ECO:0008006" key="5">
    <source>
        <dbReference type="Google" id="ProtNLM"/>
    </source>
</evidence>
<proteinExistence type="predicted"/>
<dbReference type="Pfam" id="PF18721">
    <property type="entry name" value="CxC6"/>
    <property type="match status" value="1"/>
</dbReference>
<reference evidence="3" key="1">
    <citation type="submission" date="2020-11" db="EMBL/GenBank/DDBJ databases">
        <authorList>
            <consortium name="DOE Joint Genome Institute"/>
            <person name="Ahrendt S."/>
            <person name="Riley R."/>
            <person name="Andreopoulos W."/>
            <person name="Labutti K."/>
            <person name="Pangilinan J."/>
            <person name="Ruiz-Duenas F.J."/>
            <person name="Barrasa J.M."/>
            <person name="Sanchez-Garcia M."/>
            <person name="Camarero S."/>
            <person name="Miyauchi S."/>
            <person name="Serrano A."/>
            <person name="Linde D."/>
            <person name="Babiker R."/>
            <person name="Drula E."/>
            <person name="Ayuso-Fernandez I."/>
            <person name="Pacheco R."/>
            <person name="Padilla G."/>
            <person name="Ferreira P."/>
            <person name="Barriuso J."/>
            <person name="Kellner H."/>
            <person name="Castanera R."/>
            <person name="Alfaro M."/>
            <person name="Ramirez L."/>
            <person name="Pisabarro A.G."/>
            <person name="Kuo A."/>
            <person name="Tritt A."/>
            <person name="Lipzen A."/>
            <person name="He G."/>
            <person name="Yan M."/>
            <person name="Ng V."/>
            <person name="Cullen D."/>
            <person name="Martin F."/>
            <person name="Rosso M.-N."/>
            <person name="Henrissat B."/>
            <person name="Hibbett D."/>
            <person name="Martinez A.T."/>
            <person name="Grigoriev I.V."/>
        </authorList>
    </citation>
    <scope>NUCLEOTIDE SEQUENCE</scope>
    <source>
        <strain evidence="3">CIRM-BRFM 674</strain>
    </source>
</reference>
<evidence type="ECO:0000313" key="4">
    <source>
        <dbReference type="Proteomes" id="UP000807469"/>
    </source>
</evidence>
<dbReference type="InterPro" id="IPR041539">
    <property type="entry name" value="CxC5"/>
</dbReference>
<gene>
    <name evidence="3" type="ORF">BDN70DRAFT_810293</name>
</gene>
<dbReference type="Pfam" id="PF18718">
    <property type="entry name" value="CxC5"/>
    <property type="match status" value="1"/>
</dbReference>
<organism evidence="3 4">
    <name type="scientific">Pholiota conissans</name>
    <dbReference type="NCBI Taxonomy" id="109636"/>
    <lineage>
        <taxon>Eukaryota</taxon>
        <taxon>Fungi</taxon>
        <taxon>Dikarya</taxon>
        <taxon>Basidiomycota</taxon>
        <taxon>Agaricomycotina</taxon>
        <taxon>Agaricomycetes</taxon>
        <taxon>Agaricomycetidae</taxon>
        <taxon>Agaricales</taxon>
        <taxon>Agaricineae</taxon>
        <taxon>Strophariaceae</taxon>
        <taxon>Pholiota</taxon>
    </lineage>
</organism>
<evidence type="ECO:0000259" key="2">
    <source>
        <dbReference type="Pfam" id="PF18721"/>
    </source>
</evidence>
<comment type="caution">
    <text evidence="3">The sequence shown here is derived from an EMBL/GenBank/DDBJ whole genome shotgun (WGS) entry which is preliminary data.</text>
</comment>
<dbReference type="Proteomes" id="UP000807469">
    <property type="component" value="Unassembled WGS sequence"/>
</dbReference>
<feature type="domain" description="CxC5 like cysteine cluster associated with KDZ" evidence="1">
    <location>
        <begin position="85"/>
        <end position="209"/>
    </location>
</feature>
<dbReference type="OrthoDB" id="2501483at2759"/>
<sequence length="601" mass="68911">MEFIKFCQLAKPLIKSNTRDCRLPPAELPSNVCILLSRLIKENFQNTQEYWKALKGHIWVSKDEVIAAPSDVVQYNREALPLGTSYRHIFPPTRVCLTPGCPNFRTPNESNIMTLSDPSTYTGTLFTLREGALPVFTTSLYCRGCYKRYYHNYSVHKQSSSRQYYVGIPECIQASMHYFIDTPLLEFFGAGSTFGWLSSMNASRIYNESIGDLNSHILNNRPAYIQQLCSSDLDKKQPQQWAHSLRLDEEFLLNGFFLYSLLLDKSEQLGTLSLVHDEQSQRLRLRDALLERNKRMEGPGQEAYFHACDLCFFVFEDDDGGIYKVRAVVCDGVSMGFPCCVVHDCTEPLANPRDRFCHTHRGLADECAVIGCHQLHTPGFRTCEDASHRALEHAYFEKGKSLLQLRKRLKNVHANQQGHQLEDIEDLDEIIANTCGVVAACAPLYGSEAVSGVNEFAKATYPTPESTPEFFIFDNNCRLDLHQRATGDHHFKDTAKPVDVFHFKSKHKLTDTHCQLHCNPAAFPELIKDGRWRFNSSICEQVNAWLGKYHPILRDMESVRFSFYLDEMIKRRNRYIIKELARQGHNPWTIPPHAVFPDLFK</sequence>